<dbReference type="Pfam" id="PF06791">
    <property type="entry name" value="TMP_2"/>
    <property type="match status" value="1"/>
</dbReference>
<dbReference type="InterPro" id="IPR006431">
    <property type="entry name" value="Phage_tape_meas_C"/>
</dbReference>
<dbReference type="HAMAP" id="MF_04138">
    <property type="entry name" value="TMP_LAMBDA"/>
    <property type="match status" value="1"/>
</dbReference>
<dbReference type="RefSeq" id="YP_009824928.1">
    <property type="nucleotide sequence ID" value="NC_048208.1"/>
</dbReference>
<name>A0A410T658_9CAUD</name>
<dbReference type="NCBIfam" id="TIGR01541">
    <property type="entry name" value="tape_meas_lam_C"/>
    <property type="match status" value="1"/>
</dbReference>
<protein>
    <recommendedName>
        <fullName evidence="1">Tape measure protein</fullName>
        <shortName evidence="1">TMP</shortName>
    </recommendedName>
</protein>
<evidence type="ECO:0000313" key="5">
    <source>
        <dbReference type="Proteomes" id="UP000289271"/>
    </source>
</evidence>
<comment type="subunit">
    <text evidence="1">Interacts with the tail initiator complex presumably through its C-terminus domain. Interacts with the tail assembly proteins.</text>
</comment>
<keyword evidence="1" id="KW-0175">Coiled coil</keyword>
<reference evidence="4 5" key="1">
    <citation type="submission" date="2019-01" db="EMBL/GenBank/DDBJ databases">
        <title>The whole genome sequence of IME542.</title>
        <authorList>
            <person name="Li P."/>
            <person name="Tong Y."/>
            <person name="Wang J."/>
        </authorList>
    </citation>
    <scope>NUCLEOTIDE SEQUENCE [LARGE SCALE GENOMIC DNA]</scope>
</reference>
<keyword evidence="1" id="KW-1162">Viral penetration into host cytoplasm</keyword>
<dbReference type="InterPro" id="IPR009628">
    <property type="entry name" value="Phage_tape_measure_N"/>
</dbReference>
<dbReference type="GeneID" id="55016511"/>
<evidence type="ECO:0000259" key="2">
    <source>
        <dbReference type="Pfam" id="PF06791"/>
    </source>
</evidence>
<keyword evidence="1" id="KW-1245">Viral tail assembly</keyword>
<keyword evidence="1" id="KW-1160">Virus entry into host cell</keyword>
<dbReference type="GO" id="GO:0098015">
    <property type="term" value="C:virus tail"/>
    <property type="evidence" value="ECO:0007669"/>
    <property type="project" value="UniProtKB-UniRule"/>
</dbReference>
<accession>A0A410T658</accession>
<dbReference type="Pfam" id="PF09718">
    <property type="entry name" value="Tape_meas_lam_C"/>
    <property type="match status" value="1"/>
</dbReference>
<comment type="subcellular location">
    <subcellularLocation>
        <location evidence="1">Virion</location>
    </subcellularLocation>
</comment>
<feature type="chain" id="PRO_5027185879" description="Tape measure protein" evidence="1">
    <location>
        <begin position="1"/>
        <end position="993"/>
    </location>
</feature>
<dbReference type="GO" id="GO:0046718">
    <property type="term" value="P:symbiont entry into host cell"/>
    <property type="evidence" value="ECO:0007669"/>
    <property type="project" value="UniProtKB-KW"/>
</dbReference>
<comment type="similarity">
    <text evidence="1">Belongs to the Lambdavirus tape measure protein family.</text>
</comment>
<feature type="domain" description="Bacteriophage tail tape measure C-terminal" evidence="3">
    <location>
        <begin position="773"/>
        <end position="846"/>
    </location>
</feature>
<keyword evidence="5" id="KW-1185">Reference proteome</keyword>
<keyword evidence="1" id="KW-1188">Viral release from host cell</keyword>
<comment type="function">
    <text evidence="1">Serves as a ruler that controls the length of tail by stopping the tail tube polymerization and is probably released from the tail shaft during infection to facilitate DNA translocation into the host cell. Assembles into a multimeric linear form probably arranged as a coil of alpha-helices and stabilized by the covering tail assembly proteins. Its C-terminus fixes the tail tip complex, thereby forming the tail assembly initiator complex. Tail tube proteins polymerize around the tail measure protein, displacing the tail assembly proteins. When the tail reaches the length specified by the tape measure protein, it stops and becomes capped by the tail terminator protein.</text>
</comment>
<feature type="domain" description="Bacteriophage tail tape measure N-terminal" evidence="2">
    <location>
        <begin position="207"/>
        <end position="409"/>
    </location>
</feature>
<keyword evidence="1" id="KW-0946">Virion</keyword>
<proteinExistence type="inferred from homology"/>
<feature type="coiled-coil region" evidence="1">
    <location>
        <begin position="109"/>
        <end position="171"/>
    </location>
</feature>
<dbReference type="InterPro" id="IPR043680">
    <property type="entry name" value="GpH_LAMBDA"/>
</dbReference>
<keyword evidence="1" id="KW-1227">Viral tail protein</keyword>
<dbReference type="KEGG" id="vg:55016511"/>
<dbReference type="EMBL" id="MK372342">
    <property type="protein sequence ID" value="QAU04429.1"/>
    <property type="molecule type" value="Genomic_DNA"/>
</dbReference>
<dbReference type="GO" id="GO:0098003">
    <property type="term" value="P:viral tail assembly"/>
    <property type="evidence" value="ECO:0007669"/>
    <property type="project" value="UniProtKB-UniRule"/>
</dbReference>
<evidence type="ECO:0000313" key="4">
    <source>
        <dbReference type="EMBL" id="QAU04429.1"/>
    </source>
</evidence>
<organism evidence="4 5">
    <name type="scientific">Escherichia phage vB_EcoS_IME542</name>
    <dbReference type="NCBI Taxonomy" id="2507711"/>
    <lineage>
        <taxon>Viruses</taxon>
        <taxon>Duplodnaviria</taxon>
        <taxon>Heunggongvirae</taxon>
        <taxon>Uroviricota</taxon>
        <taxon>Caudoviricetes</taxon>
        <taxon>Drexlerviridae</taxon>
        <taxon>Braunvirinae</taxon>
        <taxon>Christensenvirus</taxon>
        <taxon>Christensenvirus IME542</taxon>
    </lineage>
</organism>
<evidence type="ECO:0000259" key="3">
    <source>
        <dbReference type="Pfam" id="PF09718"/>
    </source>
</evidence>
<sequence length="993" mass="106576">MATNELAGITLAVDVSQVDRGTQSLRKFRQANQQAASGISEFVNAEQVAKNQARDTARALAERQSSLAKLQTAIDPTAAKFRKLQEAAVGLDKAFAAGVVPDEEFFRLGEALETQNAKLARSRAALTEEGRAAAQAAKDKAKAKAEADRFIASLERQAQAATLTREEYLKLQAAQLGVSSQAAPIIDRIADASRKANTQLIAQSKAFQRSGLSAGQYKAAISQLPAQITDIGTSLAGGIPIWLIAIQQGGQIKDAFGGIGNTFSFALAALNPFNVAVGVLGGALVALGVGAAQAESEFRALNSAIAFSNNSTIASISQVRELVSSVSDATGATRGLVTSIATSLVEQGNLTLTQIDKITKSTARWAQLTGKDAKEITGYYNQIASDPIQGLADLDKRFNFLTQGQLTTIERLRETRGEVEAVTAAIDIFSKSQEANLNDIAAQLTPLELAWNDFRKYISDVWDAISRRTVGALNLFVDVIAGTIEQIRVFINQGDVLIGEFVISATQALQNIPGLDGVGDDVVKGQQKIIDAAKKQNIELEKSIKERDARIREGELGYVTRRENQNTNEQSGTDEEFAKRKKALQDELDAIKKSRKEENGRVKEQRDLTIGYESGVLALQAQLKVLQENRDIGAVISNERKQYLQEVAKFQILEQRQRDGSIKKEQARLILEKDKVLELARQKAELGDQIVLQERANKLAEDNRKKILQINNEANNIGFGAGLSSREQQRAREIQSLQSNQLNKGGSVDDTDFQALLEARRNFYAQEDALRENWLAGVNQSFANWAESATDAFSIAGSLTTKVFEGITDQITDLVTTGETNFREFTVNILKQIARIATQLLIVKAIESSLSSFGGTGGAIGSIASAIGGGFASGGYTGDGGKYQPAGTVHKGEFVFTKEATSRIGVKNLYALMRGYANGGVVGGPSGYANGGLVSGGADVNVSGITVNVNSGIGSDPEQAKALQNGVKAIVAEEIAQSFQQGGRAFAYLRGFN</sequence>
<keyword evidence="1" id="KW-1171">Viral genome ejection through host cell envelope</keyword>
<evidence type="ECO:0000256" key="1">
    <source>
        <dbReference type="HAMAP-Rule" id="MF_04138"/>
    </source>
</evidence>
<dbReference type="Proteomes" id="UP000289271">
    <property type="component" value="Segment"/>
</dbReference>